<gene>
    <name evidence="3" type="ORF">B1C78_13015</name>
</gene>
<dbReference type="AlphaFoldDB" id="A0A1V3NDF3"/>
<dbReference type="PANTHER" id="PTHR11820">
    <property type="entry name" value="ACYLPYRUVASE"/>
    <property type="match status" value="1"/>
</dbReference>
<keyword evidence="3" id="KW-0413">Isomerase</keyword>
<dbReference type="GO" id="GO:0016853">
    <property type="term" value="F:isomerase activity"/>
    <property type="evidence" value="ECO:0007669"/>
    <property type="project" value="UniProtKB-KW"/>
</dbReference>
<dbReference type="Gene3D" id="3.90.850.10">
    <property type="entry name" value="Fumarylacetoacetase-like, C-terminal domain"/>
    <property type="match status" value="1"/>
</dbReference>
<dbReference type="Proteomes" id="UP000189462">
    <property type="component" value="Unassembled WGS sequence"/>
</dbReference>
<dbReference type="PANTHER" id="PTHR11820:SF7">
    <property type="entry name" value="ACYLPYRUVASE FAHD1, MITOCHONDRIAL"/>
    <property type="match status" value="1"/>
</dbReference>
<dbReference type="GO" id="GO:0046872">
    <property type="term" value="F:metal ion binding"/>
    <property type="evidence" value="ECO:0007669"/>
    <property type="project" value="UniProtKB-KW"/>
</dbReference>
<proteinExistence type="predicted"/>
<name>A0A1V3NDF3_9GAMM</name>
<dbReference type="InterPro" id="IPR011234">
    <property type="entry name" value="Fumarylacetoacetase-like_C"/>
</dbReference>
<reference evidence="3 4" key="1">
    <citation type="submission" date="2017-02" db="EMBL/GenBank/DDBJ databases">
        <title>Genomic diversity within the haloalkaliphilic genus Thioalkalivibrio.</title>
        <authorList>
            <person name="Ahn A.-C."/>
            <person name="Meier-Kolthoff J."/>
            <person name="Overmars L."/>
            <person name="Richter M."/>
            <person name="Woyke T."/>
            <person name="Sorokin D.Y."/>
            <person name="Muyzer G."/>
        </authorList>
    </citation>
    <scope>NUCLEOTIDE SEQUENCE [LARGE SCALE GENOMIC DNA]</scope>
    <source>
        <strain evidence="3 4">ALJD</strain>
    </source>
</reference>
<evidence type="ECO:0000313" key="4">
    <source>
        <dbReference type="Proteomes" id="UP000189462"/>
    </source>
</evidence>
<evidence type="ECO:0000313" key="3">
    <source>
        <dbReference type="EMBL" id="OOG22973.1"/>
    </source>
</evidence>
<keyword evidence="4" id="KW-1185">Reference proteome</keyword>
<accession>A0A1V3NDF3</accession>
<evidence type="ECO:0000259" key="2">
    <source>
        <dbReference type="Pfam" id="PF01557"/>
    </source>
</evidence>
<keyword evidence="3" id="KW-0378">Hydrolase</keyword>
<keyword evidence="1" id="KW-0479">Metal-binding</keyword>
<evidence type="ECO:0000256" key="1">
    <source>
        <dbReference type="ARBA" id="ARBA00022723"/>
    </source>
</evidence>
<dbReference type="Pfam" id="PF01557">
    <property type="entry name" value="FAA_hydrolase"/>
    <property type="match status" value="1"/>
</dbReference>
<dbReference type="SUPFAM" id="SSF56529">
    <property type="entry name" value="FAH"/>
    <property type="match status" value="1"/>
</dbReference>
<feature type="domain" description="Fumarylacetoacetase-like C-terminal" evidence="2">
    <location>
        <begin position="17"/>
        <end position="211"/>
    </location>
</feature>
<dbReference type="InterPro" id="IPR036663">
    <property type="entry name" value="Fumarylacetoacetase_C_sf"/>
</dbReference>
<sequence>MAHVLLEDGTSVLVHTLFCIGHNYAAHARERGTPVPESPAVFIKPDTALVTDGGPIRLPRQSDDVHHEVEMVALLGDGVQAWDGRDIPEAESLSCVRGYAVGIDVTARDFQKRARELSLPWAVGKGFDTFAPVGRFASAHRVDDPQRLGLRLEVNGERRQEAGTDGMTFGLAFLIHYLSTIFTLTPGDLIFTGTPGGVARFEDGDRLQAALIDAHGDCLSALDVRACREPLARP</sequence>
<dbReference type="STRING" id="108003.B1C78_13015"/>
<organism evidence="3 4">
    <name type="scientific">Thioalkalivibrio denitrificans</name>
    <dbReference type="NCBI Taxonomy" id="108003"/>
    <lineage>
        <taxon>Bacteria</taxon>
        <taxon>Pseudomonadati</taxon>
        <taxon>Pseudomonadota</taxon>
        <taxon>Gammaproteobacteria</taxon>
        <taxon>Chromatiales</taxon>
        <taxon>Ectothiorhodospiraceae</taxon>
        <taxon>Thioalkalivibrio</taxon>
    </lineage>
</organism>
<dbReference type="OrthoDB" id="9805307at2"/>
<dbReference type="EMBL" id="MVBK01000081">
    <property type="protein sequence ID" value="OOG22973.1"/>
    <property type="molecule type" value="Genomic_DNA"/>
</dbReference>
<protein>
    <submittedName>
        <fullName evidence="3">Isomerase/hydrolase</fullName>
    </submittedName>
</protein>
<dbReference type="RefSeq" id="WP_077279589.1">
    <property type="nucleotide sequence ID" value="NZ_MVBK01000081.1"/>
</dbReference>
<comment type="caution">
    <text evidence="3">The sequence shown here is derived from an EMBL/GenBank/DDBJ whole genome shotgun (WGS) entry which is preliminary data.</text>
</comment>
<dbReference type="GO" id="GO:0018773">
    <property type="term" value="F:acetylpyruvate hydrolase activity"/>
    <property type="evidence" value="ECO:0007669"/>
    <property type="project" value="TreeGrafter"/>
</dbReference>